<dbReference type="NCBIfam" id="NF006332">
    <property type="entry name" value="PRK08562.1"/>
    <property type="match status" value="1"/>
</dbReference>
<dbReference type="PANTHER" id="PTHR23413">
    <property type="entry name" value="60S RIBOSOMAL PROTEIN L32 AND DNA-DIRECTED RNA POLYMERASE II, SUBUNIT N"/>
    <property type="match status" value="1"/>
</dbReference>
<evidence type="ECO:0000256" key="1">
    <source>
        <dbReference type="ARBA" id="ARBA00008431"/>
    </source>
</evidence>
<comment type="caution">
    <text evidence="7">The sequence shown here is derived from an EMBL/GenBank/DDBJ whole genome shotgun (WGS) entry which is preliminary data.</text>
</comment>
<evidence type="ECO:0000256" key="4">
    <source>
        <dbReference type="ARBA" id="ARBA00035229"/>
    </source>
</evidence>
<dbReference type="GO" id="GO:0006412">
    <property type="term" value="P:translation"/>
    <property type="evidence" value="ECO:0007669"/>
    <property type="project" value="InterPro"/>
</dbReference>
<dbReference type="CDD" id="cd00513">
    <property type="entry name" value="Ribosomal_L32_L32e"/>
    <property type="match status" value="1"/>
</dbReference>
<feature type="compositionally biased region" description="Basic residues" evidence="6">
    <location>
        <begin position="29"/>
        <end position="57"/>
    </location>
</feature>
<dbReference type="GO" id="GO:0003735">
    <property type="term" value="F:structural constituent of ribosome"/>
    <property type="evidence" value="ECO:0007669"/>
    <property type="project" value="InterPro"/>
</dbReference>
<accession>A0A520KV04</accession>
<protein>
    <recommendedName>
        <fullName evidence="4">Large ribosomal subunit protein eL32</fullName>
    </recommendedName>
    <alternativeName>
        <fullName evidence="5">50S ribosomal protein L32e</fullName>
    </alternativeName>
</protein>
<feature type="compositionally biased region" description="Basic and acidic residues" evidence="6">
    <location>
        <begin position="1"/>
        <end position="12"/>
    </location>
</feature>
<dbReference type="Proteomes" id="UP000317158">
    <property type="component" value="Unassembled WGS sequence"/>
</dbReference>
<reference evidence="7 8" key="1">
    <citation type="journal article" date="2019" name="Nat. Microbiol.">
        <title>Wide diversity of methane and short-chain alkane metabolisms in uncultured archaea.</title>
        <authorList>
            <person name="Borrel G."/>
            <person name="Adam P.S."/>
            <person name="McKay L.J."/>
            <person name="Chen L.X."/>
            <person name="Sierra-Garcia I.N."/>
            <person name="Sieber C.M."/>
            <person name="Letourneur Q."/>
            <person name="Ghozlane A."/>
            <person name="Andersen G.L."/>
            <person name="Li W.J."/>
            <person name="Hallam S.J."/>
            <person name="Muyzer G."/>
            <person name="de Oliveira V.M."/>
            <person name="Inskeep W.P."/>
            <person name="Banfield J.F."/>
            <person name="Gribaldo S."/>
        </authorList>
    </citation>
    <scope>NUCLEOTIDE SEQUENCE [LARGE SCALE GENOMIC DNA]</scope>
    <source>
        <strain evidence="7">NM1a</strain>
    </source>
</reference>
<name>A0A520KV04_METT2</name>
<evidence type="ECO:0000256" key="6">
    <source>
        <dbReference type="SAM" id="MobiDB-lite"/>
    </source>
</evidence>
<evidence type="ECO:0000313" key="8">
    <source>
        <dbReference type="Proteomes" id="UP000317158"/>
    </source>
</evidence>
<proteinExistence type="inferred from homology"/>
<comment type="similarity">
    <text evidence="1">Belongs to the eukaryotic ribosomal protein eL32 family.</text>
</comment>
<dbReference type="Pfam" id="PF01655">
    <property type="entry name" value="Ribosomal_L32e"/>
    <property type="match status" value="1"/>
</dbReference>
<dbReference type="AlphaFoldDB" id="A0A520KV04"/>
<dbReference type="InterPro" id="IPR036351">
    <property type="entry name" value="Ribosomal_eL32_sf"/>
</dbReference>
<feature type="region of interest" description="Disordered" evidence="6">
    <location>
        <begin position="1"/>
        <end position="63"/>
    </location>
</feature>
<keyword evidence="2 7" id="KW-0689">Ribosomal protein</keyword>
<evidence type="ECO:0000256" key="5">
    <source>
        <dbReference type="ARBA" id="ARBA00035377"/>
    </source>
</evidence>
<evidence type="ECO:0000256" key="2">
    <source>
        <dbReference type="ARBA" id="ARBA00022980"/>
    </source>
</evidence>
<sequence>MDDLNSEKERLLKVRKKQKLKKPDFEKYGHKHKKRVTSAWRKPRGSQSKHRIMRKGKPPLVKSGYGSPSLVRYLHPSGYEEIIVFNVGELDSIDPKMQIVRIGRSVGKKKRLEIEEKAKSLGIHIINTVKEV</sequence>
<dbReference type="InterPro" id="IPR001515">
    <property type="entry name" value="Ribosomal_eL32"/>
</dbReference>
<dbReference type="SMART" id="SM01393">
    <property type="entry name" value="Ribosomal_L32e"/>
    <property type="match status" value="1"/>
</dbReference>
<dbReference type="SUPFAM" id="SSF52042">
    <property type="entry name" value="Ribosomal protein L32e"/>
    <property type="match status" value="1"/>
</dbReference>
<dbReference type="PANTHER" id="PTHR23413:SF1">
    <property type="entry name" value="RIBOSOMAL PROTEIN L32"/>
    <property type="match status" value="1"/>
</dbReference>
<dbReference type="EMBL" id="RXIF01000002">
    <property type="protein sequence ID" value="RZN65511.1"/>
    <property type="molecule type" value="Genomic_DNA"/>
</dbReference>
<gene>
    <name evidence="7" type="ORF">EF806_01070</name>
</gene>
<organism evidence="7 8">
    <name type="scientific">Methanoliparum thermophilum</name>
    <dbReference type="NCBI Taxonomy" id="2491083"/>
    <lineage>
        <taxon>Archaea</taxon>
        <taxon>Methanobacteriati</taxon>
        <taxon>Methanobacteriota</taxon>
        <taxon>Candidatus Methanoliparia</taxon>
        <taxon>Candidatus Methanoliparales</taxon>
        <taxon>Candidatus Methanoliparaceae</taxon>
        <taxon>Candidatus Methanoliparum</taxon>
    </lineage>
</organism>
<evidence type="ECO:0000256" key="3">
    <source>
        <dbReference type="ARBA" id="ARBA00023274"/>
    </source>
</evidence>
<dbReference type="InterPro" id="IPR023654">
    <property type="entry name" value="Ribosomal_eL32_arc"/>
</dbReference>
<dbReference type="GO" id="GO:0022625">
    <property type="term" value="C:cytosolic large ribosomal subunit"/>
    <property type="evidence" value="ECO:0007669"/>
    <property type="project" value="TreeGrafter"/>
</dbReference>
<evidence type="ECO:0000313" key="7">
    <source>
        <dbReference type="EMBL" id="RZN65511.1"/>
    </source>
</evidence>
<keyword evidence="3" id="KW-0687">Ribonucleoprotein</keyword>